<keyword evidence="6" id="KW-0460">Magnesium</keyword>
<evidence type="ECO:0000259" key="9">
    <source>
        <dbReference type="PROSITE" id="PS51987"/>
    </source>
</evidence>
<evidence type="ECO:0000256" key="8">
    <source>
        <dbReference type="RuleBase" id="RU000384"/>
    </source>
</evidence>
<comment type="similarity">
    <text evidence="2 7 8">Belongs to the glutamine synthetase family.</text>
</comment>
<dbReference type="InterPro" id="IPR027303">
    <property type="entry name" value="Gln_synth_gly_rich_site"/>
</dbReference>
<dbReference type="SUPFAM" id="SSF55931">
    <property type="entry name" value="Glutamine synthetase/guanido kinase"/>
    <property type="match status" value="1"/>
</dbReference>
<dbReference type="FunFam" id="3.30.590.10:FF:000005">
    <property type="entry name" value="Probable glutamine synthetase"/>
    <property type="match status" value="1"/>
</dbReference>
<dbReference type="SMART" id="SM01230">
    <property type="entry name" value="Gln-synt_C"/>
    <property type="match status" value="1"/>
</dbReference>
<gene>
    <name evidence="10" type="ORF">SAMN04488095_2083</name>
</gene>
<dbReference type="PANTHER" id="PTHR43785:SF3">
    <property type="entry name" value="GS CATALYTIC DOMAIN-CONTAINING PROTEIN"/>
    <property type="match status" value="1"/>
</dbReference>
<organism evidence="10 11">
    <name type="scientific">Jannaschia pohangensis</name>
    <dbReference type="NCBI Taxonomy" id="390807"/>
    <lineage>
        <taxon>Bacteria</taxon>
        <taxon>Pseudomonadati</taxon>
        <taxon>Pseudomonadota</taxon>
        <taxon>Alphaproteobacteria</taxon>
        <taxon>Rhodobacterales</taxon>
        <taxon>Roseobacteraceae</taxon>
        <taxon>Jannaschia</taxon>
    </lineage>
</organism>
<evidence type="ECO:0000256" key="5">
    <source>
        <dbReference type="ARBA" id="ARBA00022840"/>
    </source>
</evidence>
<dbReference type="GO" id="GO:0006598">
    <property type="term" value="P:polyamine catabolic process"/>
    <property type="evidence" value="ECO:0007669"/>
    <property type="project" value="TreeGrafter"/>
</dbReference>
<dbReference type="GO" id="GO:0005524">
    <property type="term" value="F:ATP binding"/>
    <property type="evidence" value="ECO:0007669"/>
    <property type="project" value="UniProtKB-KW"/>
</dbReference>
<dbReference type="Gene3D" id="3.30.590.10">
    <property type="entry name" value="Glutamine synthetase/guanido kinase, catalytic domain"/>
    <property type="match status" value="1"/>
</dbReference>
<dbReference type="STRING" id="390807.SAMN04488095_2083"/>
<dbReference type="InterPro" id="IPR036651">
    <property type="entry name" value="Gln_synt_N_sf"/>
</dbReference>
<evidence type="ECO:0000256" key="4">
    <source>
        <dbReference type="ARBA" id="ARBA00022741"/>
    </source>
</evidence>
<dbReference type="GO" id="GO:0006542">
    <property type="term" value="P:glutamine biosynthetic process"/>
    <property type="evidence" value="ECO:0007669"/>
    <property type="project" value="InterPro"/>
</dbReference>
<dbReference type="RefSeq" id="WP_092779920.1">
    <property type="nucleotide sequence ID" value="NZ_FORA01000002.1"/>
</dbReference>
<dbReference type="PROSITE" id="PS00181">
    <property type="entry name" value="GLNA_ATP"/>
    <property type="match status" value="1"/>
</dbReference>
<accession>A0A1I3N925</accession>
<evidence type="ECO:0000256" key="3">
    <source>
        <dbReference type="ARBA" id="ARBA00022598"/>
    </source>
</evidence>
<feature type="domain" description="GS catalytic" evidence="9">
    <location>
        <begin position="119"/>
        <end position="453"/>
    </location>
</feature>
<dbReference type="Pfam" id="PF00120">
    <property type="entry name" value="Gln-synt_C"/>
    <property type="match status" value="1"/>
</dbReference>
<evidence type="ECO:0000256" key="7">
    <source>
        <dbReference type="PROSITE-ProRule" id="PRU01331"/>
    </source>
</evidence>
<dbReference type="Proteomes" id="UP000199110">
    <property type="component" value="Unassembled WGS sequence"/>
</dbReference>
<dbReference type="InterPro" id="IPR008146">
    <property type="entry name" value="Gln_synth_cat_dom"/>
</dbReference>
<keyword evidence="4" id="KW-0547">Nucleotide-binding</keyword>
<keyword evidence="5" id="KW-0067">ATP-binding</keyword>
<dbReference type="AlphaFoldDB" id="A0A1I3N925"/>
<evidence type="ECO:0000256" key="2">
    <source>
        <dbReference type="ARBA" id="ARBA00009897"/>
    </source>
</evidence>
<dbReference type="PROSITE" id="PS51987">
    <property type="entry name" value="GS_CATALYTIC"/>
    <property type="match status" value="1"/>
</dbReference>
<dbReference type="OrthoDB" id="9807095at2"/>
<comment type="cofactor">
    <cofactor evidence="1">
        <name>Mg(2+)</name>
        <dbReference type="ChEBI" id="CHEBI:18420"/>
    </cofactor>
</comment>
<dbReference type="Gene3D" id="3.10.20.70">
    <property type="entry name" value="Glutamine synthetase, N-terminal domain"/>
    <property type="match status" value="1"/>
</dbReference>
<dbReference type="InterPro" id="IPR014746">
    <property type="entry name" value="Gln_synth/guanido_kin_cat_dom"/>
</dbReference>
<proteinExistence type="inferred from homology"/>
<dbReference type="PANTHER" id="PTHR43785">
    <property type="entry name" value="GAMMA-GLUTAMYLPUTRESCINE SYNTHETASE"/>
    <property type="match status" value="1"/>
</dbReference>
<evidence type="ECO:0000256" key="6">
    <source>
        <dbReference type="ARBA" id="ARBA00022842"/>
    </source>
</evidence>
<evidence type="ECO:0000313" key="10">
    <source>
        <dbReference type="EMBL" id="SFJ05625.1"/>
    </source>
</evidence>
<reference evidence="10 11" key="1">
    <citation type="submission" date="2016-10" db="EMBL/GenBank/DDBJ databases">
        <authorList>
            <person name="de Groot N.N."/>
        </authorList>
    </citation>
    <scope>NUCLEOTIDE SEQUENCE [LARGE SCALE GENOMIC DNA]</scope>
    <source>
        <strain evidence="10 11">DSM 19073</strain>
    </source>
</reference>
<name>A0A1I3N925_9RHOB</name>
<protein>
    <submittedName>
        <fullName evidence="10">L-glutamine synthetase</fullName>
    </submittedName>
</protein>
<dbReference type="SUPFAM" id="SSF54368">
    <property type="entry name" value="Glutamine synthetase, N-terminal domain"/>
    <property type="match status" value="1"/>
</dbReference>
<evidence type="ECO:0000313" key="11">
    <source>
        <dbReference type="Proteomes" id="UP000199110"/>
    </source>
</evidence>
<sequence>MSTHDWVEKAPDHVAAYLSERRLDEVECIVADLSGIARGKAMPAAKFATQTHFYLPNSIFQQTITGEWADDGDSDFLEPDMVLKPDFSTACAAPWTADWTMQIIHDMFDQQGEPMPVAPRNVLKRVLGLYEARGWKPVVAPEMEFYLVARNVDPSKPVEPPMGRSGRRAAARQAYSMSAVDEYGPVIDDIYDFAEAMGLEIDGILQEGGAGQVEMNLRHGDPVKLADEIFYFKRMIREAALRHDCYATFMAKPIQDEPGSAMHIHHSVIDKATGQNIFVKDDGTETQEFLHFIGGMQRHMPSVIALLAPYVNSYRRYVRDFAAPINLEWGRDNRTTGLRVPVSEPAAKRVENRIAGMDCNPYLAIAASLACGYLGLVNKLDPAAQFTGDAYDSADGIPRDLTSALDLFEAATEIQEVLHPHFASIYTAVKRMEVNAFLQVISPWEREHLLLNV</sequence>
<dbReference type="GO" id="GO:0004356">
    <property type="term" value="F:glutamine synthetase activity"/>
    <property type="evidence" value="ECO:0007669"/>
    <property type="project" value="InterPro"/>
</dbReference>
<dbReference type="EMBL" id="FORA01000002">
    <property type="protein sequence ID" value="SFJ05625.1"/>
    <property type="molecule type" value="Genomic_DNA"/>
</dbReference>
<keyword evidence="3" id="KW-0436">Ligase</keyword>
<evidence type="ECO:0000256" key="1">
    <source>
        <dbReference type="ARBA" id="ARBA00001946"/>
    </source>
</evidence>
<keyword evidence="11" id="KW-1185">Reference proteome</keyword>